<proteinExistence type="inferred from homology"/>
<evidence type="ECO:0000256" key="7">
    <source>
        <dbReference type="ARBA" id="ARBA00023136"/>
    </source>
</evidence>
<evidence type="ECO:0000256" key="3">
    <source>
        <dbReference type="ARBA" id="ARBA00022824"/>
    </source>
</evidence>
<feature type="topological domain" description="Lumenal" evidence="8">
    <location>
        <begin position="1"/>
        <end position="36"/>
    </location>
</feature>
<dbReference type="GO" id="GO:1990456">
    <property type="term" value="P:mitochondrion-endoplasmic reticulum membrane tethering"/>
    <property type="evidence" value="ECO:0007669"/>
    <property type="project" value="TreeGrafter"/>
</dbReference>
<dbReference type="InterPro" id="IPR027537">
    <property type="entry name" value="Mmm1"/>
</dbReference>
<evidence type="ECO:0000256" key="4">
    <source>
        <dbReference type="ARBA" id="ARBA00022989"/>
    </source>
</evidence>
<evidence type="ECO:0000313" key="13">
    <source>
        <dbReference type="Proteomes" id="UP000095009"/>
    </source>
</evidence>
<evidence type="ECO:0000313" key="12">
    <source>
        <dbReference type="EMBL" id="ODQ64388.1"/>
    </source>
</evidence>
<dbReference type="EMBL" id="KV454412">
    <property type="protein sequence ID" value="ODQ64388.1"/>
    <property type="molecule type" value="Genomic_DNA"/>
</dbReference>
<feature type="transmembrane region" description="Helical" evidence="10">
    <location>
        <begin position="38"/>
        <end position="58"/>
    </location>
</feature>
<dbReference type="GO" id="GO:0005789">
    <property type="term" value="C:endoplasmic reticulum membrane"/>
    <property type="evidence" value="ECO:0007669"/>
    <property type="project" value="UniProtKB-SubCell"/>
</dbReference>
<sequence>MAENILNFEPSESSSTENLSRQVIIYSTTPWGFAHGLLFGQTIAIILLAIFFKFVVFVEAKPVKKASKRTRTPSFYDSETYLARPHFRPGSGGGADNANSNGTDASDRPRPATLRHAPESLSWFNVLLAQTLNQLRDDALRNDNLLNSLTAVLNSDSRPSFLDTINITELNLGDDFPIFSNCRIVARDDDNAAGGLEAKIDVDLTDTLTLGIETKLLVYYRNIIKANLPVSLSVSIVRFTATLNLSLMRVDSTPDDKPKTSLTFSLAPDYNLEFAVRSLVGSKSRLQNVPKIGDIIESRLRHWFVERCVEPKAQEIVLPSFFPRSKNTGTAE</sequence>
<evidence type="ECO:0000256" key="6">
    <source>
        <dbReference type="ARBA" id="ARBA00023121"/>
    </source>
</evidence>
<gene>
    <name evidence="8" type="primary">MMM1</name>
    <name evidence="12" type="ORF">NADFUDRAFT_71410</name>
</gene>
<dbReference type="PROSITE" id="PS51847">
    <property type="entry name" value="SMP"/>
    <property type="match status" value="1"/>
</dbReference>
<evidence type="ECO:0000256" key="9">
    <source>
        <dbReference type="SAM" id="MobiDB-lite"/>
    </source>
</evidence>
<name>A0A1E3PG89_9ASCO</name>
<keyword evidence="2 8" id="KW-0812">Transmembrane</keyword>
<dbReference type="CDD" id="cd21671">
    <property type="entry name" value="SMP_Mmm1"/>
    <property type="match status" value="1"/>
</dbReference>
<keyword evidence="7 8" id="KW-0472">Membrane</keyword>
<dbReference type="HAMAP" id="MF_03103">
    <property type="entry name" value="Mmm1"/>
    <property type="match status" value="1"/>
</dbReference>
<dbReference type="OrthoDB" id="5599157at2759"/>
<dbReference type="STRING" id="857566.A0A1E3PG89"/>
<dbReference type="PANTHER" id="PTHR13466">
    <property type="entry name" value="TEX2 PROTEIN-RELATED"/>
    <property type="match status" value="1"/>
</dbReference>
<comment type="subcellular location">
    <subcellularLocation>
        <location evidence="8">Endoplasmic reticulum membrane</location>
        <topology evidence="8">Single-pass type I membrane protein</topology>
    </subcellularLocation>
    <text evidence="8">The ERMES/MDM complex localizes to a few discrete foci (around 10 per single cell), that represent mitochondria-endoplasmic reticulum junctions. These foci are often found next to mtDNA nucleoids.</text>
</comment>
<keyword evidence="13" id="KW-1185">Reference proteome</keyword>
<dbReference type="Proteomes" id="UP000095009">
    <property type="component" value="Unassembled WGS sequence"/>
</dbReference>
<evidence type="ECO:0000259" key="11">
    <source>
        <dbReference type="PROSITE" id="PS51847"/>
    </source>
</evidence>
<keyword evidence="6" id="KW-0446">Lipid-binding</keyword>
<evidence type="ECO:0000256" key="8">
    <source>
        <dbReference type="HAMAP-Rule" id="MF_03103"/>
    </source>
</evidence>
<comment type="function">
    <text evidence="8">Component of the ERMES/MDM complex, which serves as a molecular tether to connect the endoplasmic reticulum (ER) and mitochondria. Components of this complex are involved in the control of mitochondrial shape and protein biogenesis, and function in nonvesicular lipid trafficking between the ER and mitochondria. The MDM12-MMM1 subcomplex functions in the major beta-barrel assembly pathway that is responsible for biogenesis of all outer membrane beta-barrel proteins, and acts in a late step after the SAM complex. The MDM10-MDM12-MMM1 subcomplex further acts in the TOM40-specific pathway after the action of the MDM12-MMM1 complex. Essential for establishing and maintaining the structure of mitochondria and maintenance of mtDNA nucleoids.</text>
</comment>
<protein>
    <recommendedName>
        <fullName evidence="8">Maintenance of mitochondrial morphology protein 1</fullName>
    </recommendedName>
</protein>
<dbReference type="GO" id="GO:0045040">
    <property type="term" value="P:protein insertion into mitochondrial outer membrane"/>
    <property type="evidence" value="ECO:0007669"/>
    <property type="project" value="UniProtKB-UniRule"/>
</dbReference>
<keyword evidence="5" id="KW-0445">Lipid transport</keyword>
<comment type="subunit">
    <text evidence="8">Homodimer. Component of the ER-mitochondria encounter structure (ERMES) or MDM complex, composed of MMM1, MDM10, MDM12 and MDM34. A MMM1 homodimer associates with one molecule of MDM12 on each side in a pairwise head-to-tail manner, and the SMP-LTD domains of MMM1 and MDM12 generate a continuous hydrophobic tunnel for phospholipid trafficking.</text>
</comment>
<evidence type="ECO:0000256" key="5">
    <source>
        <dbReference type="ARBA" id="ARBA00023055"/>
    </source>
</evidence>
<dbReference type="InterPro" id="IPR031468">
    <property type="entry name" value="SMP_LBD"/>
</dbReference>
<feature type="domain" description="SMP-LTD" evidence="11">
    <location>
        <begin position="117"/>
        <end position="319"/>
    </location>
</feature>
<comment type="similarity">
    <text evidence="8">Belongs to the MMM1 family.</text>
</comment>
<feature type="region of interest" description="Disordered" evidence="9">
    <location>
        <begin position="87"/>
        <end position="112"/>
    </location>
</feature>
<evidence type="ECO:0000256" key="10">
    <source>
        <dbReference type="SAM" id="Phobius"/>
    </source>
</evidence>
<dbReference type="Pfam" id="PF10296">
    <property type="entry name" value="MMM1"/>
    <property type="match status" value="1"/>
</dbReference>
<organism evidence="12 13">
    <name type="scientific">Nadsonia fulvescens var. elongata DSM 6958</name>
    <dbReference type="NCBI Taxonomy" id="857566"/>
    <lineage>
        <taxon>Eukaryota</taxon>
        <taxon>Fungi</taxon>
        <taxon>Dikarya</taxon>
        <taxon>Ascomycota</taxon>
        <taxon>Saccharomycotina</taxon>
        <taxon>Dipodascomycetes</taxon>
        <taxon>Dipodascales</taxon>
        <taxon>Dipodascales incertae sedis</taxon>
        <taxon>Nadsonia</taxon>
    </lineage>
</organism>
<dbReference type="GO" id="GO:0015914">
    <property type="term" value="P:phospholipid transport"/>
    <property type="evidence" value="ECO:0007669"/>
    <property type="project" value="TreeGrafter"/>
</dbReference>
<keyword evidence="1" id="KW-0813">Transport</keyword>
<dbReference type="AlphaFoldDB" id="A0A1E3PG89"/>
<reference evidence="12 13" key="1">
    <citation type="journal article" date="2016" name="Proc. Natl. Acad. Sci. U.S.A.">
        <title>Comparative genomics of biotechnologically important yeasts.</title>
        <authorList>
            <person name="Riley R."/>
            <person name="Haridas S."/>
            <person name="Wolfe K.H."/>
            <person name="Lopes M.R."/>
            <person name="Hittinger C.T."/>
            <person name="Goeker M."/>
            <person name="Salamov A.A."/>
            <person name="Wisecaver J.H."/>
            <person name="Long T.M."/>
            <person name="Calvey C.H."/>
            <person name="Aerts A.L."/>
            <person name="Barry K.W."/>
            <person name="Choi C."/>
            <person name="Clum A."/>
            <person name="Coughlan A.Y."/>
            <person name="Deshpande S."/>
            <person name="Douglass A.P."/>
            <person name="Hanson S.J."/>
            <person name="Klenk H.-P."/>
            <person name="LaButti K.M."/>
            <person name="Lapidus A."/>
            <person name="Lindquist E.A."/>
            <person name="Lipzen A.M."/>
            <person name="Meier-Kolthoff J.P."/>
            <person name="Ohm R.A."/>
            <person name="Otillar R.P."/>
            <person name="Pangilinan J.L."/>
            <person name="Peng Y."/>
            <person name="Rokas A."/>
            <person name="Rosa C.A."/>
            <person name="Scheuner C."/>
            <person name="Sibirny A.A."/>
            <person name="Slot J.C."/>
            <person name="Stielow J.B."/>
            <person name="Sun H."/>
            <person name="Kurtzman C.P."/>
            <person name="Blackwell M."/>
            <person name="Grigoriev I.V."/>
            <person name="Jeffries T.W."/>
        </authorList>
    </citation>
    <scope>NUCLEOTIDE SEQUENCE [LARGE SCALE GENOMIC DNA]</scope>
    <source>
        <strain evidence="12 13">DSM 6958</strain>
    </source>
</reference>
<dbReference type="InterPro" id="IPR019411">
    <property type="entry name" value="MMM1_dom"/>
</dbReference>
<keyword evidence="3 8" id="KW-0256">Endoplasmic reticulum</keyword>
<dbReference type="GO" id="GO:0008289">
    <property type="term" value="F:lipid binding"/>
    <property type="evidence" value="ECO:0007669"/>
    <property type="project" value="UniProtKB-KW"/>
</dbReference>
<dbReference type="GO" id="GO:0032865">
    <property type="term" value="C:ERMES complex"/>
    <property type="evidence" value="ECO:0007669"/>
    <property type="project" value="UniProtKB-UniRule"/>
</dbReference>
<keyword evidence="4 8" id="KW-1133">Transmembrane helix</keyword>
<feature type="topological domain" description="Cytoplasmic" evidence="8">
    <location>
        <begin position="58"/>
        <end position="332"/>
    </location>
</feature>
<accession>A0A1E3PG89</accession>
<evidence type="ECO:0000256" key="1">
    <source>
        <dbReference type="ARBA" id="ARBA00022448"/>
    </source>
</evidence>
<evidence type="ECO:0000256" key="2">
    <source>
        <dbReference type="ARBA" id="ARBA00022692"/>
    </source>
</evidence>
<dbReference type="PANTHER" id="PTHR13466:SF0">
    <property type="entry name" value="SMP-LTD DOMAIN-CONTAINING PROTEIN"/>
    <property type="match status" value="1"/>
</dbReference>